<dbReference type="Proteomes" id="UP000000485">
    <property type="component" value="Chromosome"/>
</dbReference>
<evidence type="ECO:0000259" key="2">
    <source>
        <dbReference type="Pfam" id="PF11268"/>
    </source>
</evidence>
<feature type="region of interest" description="Disordered" evidence="1">
    <location>
        <begin position="310"/>
        <end position="401"/>
    </location>
</feature>
<dbReference type="InterPro" id="IPR047682">
    <property type="entry name" value="SepH-like"/>
</dbReference>
<dbReference type="KEGG" id="cga:Celgi_1454"/>
<gene>
    <name evidence="3" type="ordered locus">Celgi_1454</name>
</gene>
<name>F8A3S0_CELGA</name>
<dbReference type="EMBL" id="CP002665">
    <property type="protein sequence ID" value="AEI11973.1"/>
    <property type="molecule type" value="Genomic_DNA"/>
</dbReference>
<protein>
    <submittedName>
        <fullName evidence="3">DNA-binding protein</fullName>
    </submittedName>
</protein>
<sequence>MDELELVGLQDDGEHLVLARPDGQRFRVRIDEQLRAAVRRDRPQLEQLRAESAGSLSPREIQARIRAGATTQEVADASGVPVEHVRRYEGPVLAEREYVAEQARGTRVGKDSGAPVLGDLVTDRLAARGVDLSSLSWDAAREQSGPWYVLARFTVDGNPHEARWSFDAAARVLVADEDEARWLSETELPDEPVARRHLAAVRDVVFDFDSVATGTAPAVSADDTHEQPAVVDARERTDALLEDLRSRRGVRQTVDPDDDGDGEDGAFEGFGPQHAFDFSRIEDVPGAHPVDAVPEREAVVLDVHRGRRAQMPHLEVHDRPADDEAPDVPDEPAARTGRAVPAVSVDQAAPRADAPDDTPADAADVPLDAAAQASADERPRARKGRAKVPSWDEIVFGARPE</sequence>
<feature type="domain" description="DUF3071" evidence="2">
    <location>
        <begin position="1"/>
        <end position="166"/>
    </location>
</feature>
<keyword evidence="4" id="KW-1185">Reference proteome</keyword>
<dbReference type="OrthoDB" id="5180791at2"/>
<dbReference type="STRING" id="593907.Celgi_1454"/>
<feature type="compositionally biased region" description="Low complexity" evidence="1">
    <location>
        <begin position="360"/>
        <end position="374"/>
    </location>
</feature>
<dbReference type="AlphaFoldDB" id="F8A3S0"/>
<evidence type="ECO:0000256" key="1">
    <source>
        <dbReference type="SAM" id="MobiDB-lite"/>
    </source>
</evidence>
<dbReference type="HOGENOM" id="CLU_021151_2_1_11"/>
<reference evidence="4" key="1">
    <citation type="submission" date="2011-04" db="EMBL/GenBank/DDBJ databases">
        <title>Complete sequence of Cellvibrio gilvus ATCC 13127.</title>
        <authorList>
            <person name="Lucas S."/>
            <person name="Han J."/>
            <person name="Lapidus A."/>
            <person name="Cheng J.-F."/>
            <person name="Goodwin L."/>
            <person name="Pitluck S."/>
            <person name="Peters L."/>
            <person name="Munk A."/>
            <person name="Detter J.C."/>
            <person name="Han C."/>
            <person name="Tapia R."/>
            <person name="Land M."/>
            <person name="Hauser L."/>
            <person name="Kyrpides N."/>
            <person name="Ivanova N."/>
            <person name="Ovchinnikova G."/>
            <person name="Pagani I."/>
            <person name="Mead D."/>
            <person name="Brumm P."/>
            <person name="Woyke T."/>
        </authorList>
    </citation>
    <scope>NUCLEOTIDE SEQUENCE [LARGE SCALE GENOMIC DNA]</scope>
    <source>
        <strain evidence="4">ATCC 13127 / NRRL B-14078</strain>
    </source>
</reference>
<evidence type="ECO:0000313" key="3">
    <source>
        <dbReference type="EMBL" id="AEI11973.1"/>
    </source>
</evidence>
<dbReference type="Pfam" id="PF11268">
    <property type="entry name" value="DUF3071"/>
    <property type="match status" value="1"/>
</dbReference>
<evidence type="ECO:0000313" key="4">
    <source>
        <dbReference type="Proteomes" id="UP000000485"/>
    </source>
</evidence>
<dbReference type="RefSeq" id="WP_013883492.1">
    <property type="nucleotide sequence ID" value="NC_015671.1"/>
</dbReference>
<dbReference type="InterPro" id="IPR021421">
    <property type="entry name" value="DUF3071"/>
</dbReference>
<organism evidence="3 4">
    <name type="scientific">Cellulomonas gilvus (strain ATCC 13127 / NRRL B-14078)</name>
    <name type="common">Cellvibrio gilvus</name>
    <dbReference type="NCBI Taxonomy" id="593907"/>
    <lineage>
        <taxon>Bacteria</taxon>
        <taxon>Bacillati</taxon>
        <taxon>Actinomycetota</taxon>
        <taxon>Actinomycetes</taxon>
        <taxon>Micrococcales</taxon>
        <taxon>Cellulomonadaceae</taxon>
        <taxon>Cellulomonas</taxon>
    </lineage>
</organism>
<proteinExistence type="predicted"/>
<keyword evidence="3" id="KW-0238">DNA-binding</keyword>
<dbReference type="GO" id="GO:0003677">
    <property type="term" value="F:DNA binding"/>
    <property type="evidence" value="ECO:0007669"/>
    <property type="project" value="UniProtKB-KW"/>
</dbReference>
<feature type="region of interest" description="Disordered" evidence="1">
    <location>
        <begin position="246"/>
        <end position="272"/>
    </location>
</feature>
<dbReference type="NCBIfam" id="NF040712">
    <property type="entry name" value="SepH"/>
    <property type="match status" value="1"/>
</dbReference>
<dbReference type="eggNOG" id="ENOG502ZCFK">
    <property type="taxonomic scope" value="Bacteria"/>
</dbReference>
<feature type="compositionally biased region" description="Acidic residues" evidence="1">
    <location>
        <begin position="255"/>
        <end position="266"/>
    </location>
</feature>
<accession>F8A3S0</accession>